<dbReference type="PRINTS" id="PR01176">
    <property type="entry name" value="GABABRECEPTR"/>
</dbReference>
<comment type="subcellular location">
    <subcellularLocation>
        <location evidence="1">Membrane</location>
        <topology evidence="1">Multi-pass membrane protein</topology>
    </subcellularLocation>
</comment>
<comment type="caution">
    <text evidence="14">The sequence shown here is derived from an EMBL/GenBank/DDBJ whole genome shotgun (WGS) entry which is preliminary data.</text>
</comment>
<keyword evidence="4 12" id="KW-1133">Transmembrane helix</keyword>
<feature type="transmembrane region" description="Helical" evidence="12">
    <location>
        <begin position="168"/>
        <end position="190"/>
    </location>
</feature>
<evidence type="ECO:0000256" key="8">
    <source>
        <dbReference type="ARBA" id="ARBA00023180"/>
    </source>
</evidence>
<dbReference type="InterPro" id="IPR041946">
    <property type="entry name" value="GPR156_7TM"/>
</dbReference>
<reference evidence="14 15" key="1">
    <citation type="submission" date="2019-09" db="EMBL/GenBank/DDBJ databases">
        <title>Bird 10,000 Genomes (B10K) Project - Family phase.</title>
        <authorList>
            <person name="Zhang G."/>
        </authorList>
    </citation>
    <scope>NUCLEOTIDE SEQUENCE [LARGE SCALE GENOMIC DNA]</scope>
    <source>
        <strain evidence="14">B10K-DU-001-04</strain>
        <tissue evidence="14">Muscle</tissue>
    </source>
</reference>
<evidence type="ECO:0000256" key="6">
    <source>
        <dbReference type="ARBA" id="ARBA00023136"/>
    </source>
</evidence>
<evidence type="ECO:0000256" key="9">
    <source>
        <dbReference type="ARBA" id="ARBA00023224"/>
    </source>
</evidence>
<dbReference type="PROSITE" id="PS50259">
    <property type="entry name" value="G_PROTEIN_RECEP_F3_4"/>
    <property type="match status" value="1"/>
</dbReference>
<keyword evidence="10" id="KW-0175">Coiled coil</keyword>
<feature type="transmembrane region" description="Helical" evidence="12">
    <location>
        <begin position="228"/>
        <end position="251"/>
    </location>
</feature>
<dbReference type="OrthoDB" id="411630at2759"/>
<organism evidence="14 15">
    <name type="scientific">Eubucco bourcierii</name>
    <name type="common">red-headed barbet</name>
    <dbReference type="NCBI Taxonomy" id="91767"/>
    <lineage>
        <taxon>Eukaryota</taxon>
        <taxon>Metazoa</taxon>
        <taxon>Chordata</taxon>
        <taxon>Craniata</taxon>
        <taxon>Vertebrata</taxon>
        <taxon>Euteleostomi</taxon>
        <taxon>Archelosauria</taxon>
        <taxon>Archosauria</taxon>
        <taxon>Dinosauria</taxon>
        <taxon>Saurischia</taxon>
        <taxon>Theropoda</taxon>
        <taxon>Coelurosauria</taxon>
        <taxon>Aves</taxon>
        <taxon>Neognathae</taxon>
        <taxon>Neoaves</taxon>
        <taxon>Telluraves</taxon>
        <taxon>Coraciimorphae</taxon>
        <taxon>Piciformes</taxon>
        <taxon>Ramphastidae</taxon>
        <taxon>Eubucco</taxon>
    </lineage>
</organism>
<dbReference type="InterPro" id="IPR002455">
    <property type="entry name" value="GPCR3_GABA-B"/>
</dbReference>
<dbReference type="AlphaFoldDB" id="A0A7K8XPP6"/>
<dbReference type="GO" id="GO:0007214">
    <property type="term" value="P:gamma-aminobutyric acid signaling pathway"/>
    <property type="evidence" value="ECO:0007669"/>
    <property type="project" value="TreeGrafter"/>
</dbReference>
<accession>A0A7K8XPP6</accession>
<comment type="similarity">
    <text evidence="2">Belongs to the G-protein coupled receptor 3 family. GABA-B receptor subfamily.</text>
</comment>
<keyword evidence="6 12" id="KW-0472">Membrane</keyword>
<keyword evidence="5" id="KW-0297">G-protein coupled receptor</keyword>
<name>A0A7K8XPP6_9PICI</name>
<feature type="region of interest" description="Disordered" evidence="11">
    <location>
        <begin position="721"/>
        <end position="740"/>
    </location>
</feature>
<feature type="transmembrane region" description="Helical" evidence="12">
    <location>
        <begin position="263"/>
        <end position="286"/>
    </location>
</feature>
<feature type="non-terminal residue" evidence="14">
    <location>
        <position position="762"/>
    </location>
</feature>
<feature type="domain" description="G-protein coupled receptors family 3 profile" evidence="13">
    <location>
        <begin position="63"/>
        <end position="317"/>
    </location>
</feature>
<evidence type="ECO:0000256" key="4">
    <source>
        <dbReference type="ARBA" id="ARBA00022989"/>
    </source>
</evidence>
<evidence type="ECO:0000313" key="15">
    <source>
        <dbReference type="Proteomes" id="UP000583613"/>
    </source>
</evidence>
<keyword evidence="15" id="KW-1185">Reference proteome</keyword>
<evidence type="ECO:0000256" key="3">
    <source>
        <dbReference type="ARBA" id="ARBA00022692"/>
    </source>
</evidence>
<dbReference type="PANTHER" id="PTHR10519">
    <property type="entry name" value="GABA-B RECEPTOR"/>
    <property type="match status" value="1"/>
</dbReference>
<feature type="compositionally biased region" description="Low complexity" evidence="11">
    <location>
        <begin position="540"/>
        <end position="554"/>
    </location>
</feature>
<sequence length="762" mass="84270">MELGFNCSELCDGSSSFGSQAPQQRALQELCTVAVQTADRSGKSSPSFSVALLGIVWTFLTGGVLLALFFLAFTIRFRKNRIVKMSSPNLNIVTLLGSGMTYTSAYLFGIQEQSLPSGDLVEKLIQVRICLLCVGTSLVFGPILGKSWRLYKVFTQRVPDKRVIIKDLQLLAMVAVLVLADAMLLLTWVFSDPVKCFRSLSVSLRATEKGMSCSVSRVQSCASLYSDLWLILILGFKSILLLYGTYLAGLTDHVSSPPVNQSLTLIVGVNLIFLAAGIVCLVHRFFRAWHNLLFGFTSGSIFMCTTTINCFIFVPQLKQWKAFEEENQTMSHMAKYFTSPSRSCRSMYSEEQLYQLIGEKNSMKRLLTEKNAVIESLQEQVSSAKEKLMRLMSAESSCDPHVLLAAPCTRCSERCRVVPGNHYLLDPEQDGWQDPCLLGTPPLCSNAEDLQRNVTHEPTCSQVLLFDVEDSIDHGQKDVQVCGTPARQQQSLEQLPGQDISADVAWDSSPKVSYVSSEKLREILQELNLDGKTYSPALPRGPSQGSQGPSSEQGGRCGAQEGYPGIRTPISPYLARRRRRIPLPPNSTCFPGHVSPHARHKVKETGGWSCGELAHISLGRKREMASGGLPHSPAPSLTAIPREGYLQPEGWPGQTESQGAYPCIPREQPWQQGARRRPAEPSLRSLYYYPDSDSSSSSSEEMFHGCHRPCCEVCFQSPRGSLGSSSTDTDTEPSSCGDHWTERHNRSQLVVNFKEDLKPTYV</sequence>
<evidence type="ECO:0000256" key="2">
    <source>
        <dbReference type="ARBA" id="ARBA00008991"/>
    </source>
</evidence>
<dbReference type="Proteomes" id="UP000583613">
    <property type="component" value="Unassembled WGS sequence"/>
</dbReference>
<keyword evidence="8" id="KW-0325">Glycoprotein</keyword>
<protein>
    <submittedName>
        <fullName evidence="14">GP156 protein</fullName>
    </submittedName>
</protein>
<dbReference type="CDD" id="cd15292">
    <property type="entry name" value="7tmC_GPR156"/>
    <property type="match status" value="1"/>
</dbReference>
<feature type="non-terminal residue" evidence="14">
    <location>
        <position position="1"/>
    </location>
</feature>
<dbReference type="Pfam" id="PF00003">
    <property type="entry name" value="7tm_3"/>
    <property type="match status" value="1"/>
</dbReference>
<evidence type="ECO:0000313" key="14">
    <source>
        <dbReference type="EMBL" id="NXF92929.1"/>
    </source>
</evidence>
<feature type="transmembrane region" description="Helical" evidence="12">
    <location>
        <begin position="125"/>
        <end position="148"/>
    </location>
</feature>
<evidence type="ECO:0000259" key="13">
    <source>
        <dbReference type="PROSITE" id="PS50259"/>
    </source>
</evidence>
<evidence type="ECO:0000256" key="7">
    <source>
        <dbReference type="ARBA" id="ARBA00023170"/>
    </source>
</evidence>
<feature type="region of interest" description="Disordered" evidence="11">
    <location>
        <begin position="532"/>
        <end position="571"/>
    </location>
</feature>
<evidence type="ECO:0000256" key="12">
    <source>
        <dbReference type="SAM" id="Phobius"/>
    </source>
</evidence>
<evidence type="ECO:0000256" key="10">
    <source>
        <dbReference type="SAM" id="Coils"/>
    </source>
</evidence>
<keyword evidence="7" id="KW-0675">Receptor</keyword>
<feature type="transmembrane region" description="Helical" evidence="12">
    <location>
        <begin position="50"/>
        <end position="77"/>
    </location>
</feature>
<evidence type="ECO:0000256" key="5">
    <source>
        <dbReference type="ARBA" id="ARBA00023040"/>
    </source>
</evidence>
<feature type="coiled-coil region" evidence="10">
    <location>
        <begin position="360"/>
        <end position="394"/>
    </location>
</feature>
<dbReference type="InterPro" id="IPR017978">
    <property type="entry name" value="GPCR_3_C"/>
</dbReference>
<evidence type="ECO:0000256" key="1">
    <source>
        <dbReference type="ARBA" id="ARBA00004141"/>
    </source>
</evidence>
<evidence type="ECO:0000256" key="11">
    <source>
        <dbReference type="SAM" id="MobiDB-lite"/>
    </source>
</evidence>
<feature type="transmembrane region" description="Helical" evidence="12">
    <location>
        <begin position="89"/>
        <end position="110"/>
    </location>
</feature>
<dbReference type="GO" id="GO:0038039">
    <property type="term" value="C:G protein-coupled receptor heterodimeric complex"/>
    <property type="evidence" value="ECO:0007669"/>
    <property type="project" value="TreeGrafter"/>
</dbReference>
<keyword evidence="3 12" id="KW-0812">Transmembrane</keyword>
<dbReference type="GO" id="GO:0004965">
    <property type="term" value="F:G protein-coupled GABA receptor activity"/>
    <property type="evidence" value="ECO:0007669"/>
    <property type="project" value="InterPro"/>
</dbReference>
<proteinExistence type="inferred from homology"/>
<dbReference type="EMBL" id="VWZE01015523">
    <property type="protein sequence ID" value="NXF92929.1"/>
    <property type="molecule type" value="Genomic_DNA"/>
</dbReference>
<keyword evidence="9" id="KW-0807">Transducer</keyword>
<dbReference type="PANTHER" id="PTHR10519:SF20">
    <property type="entry name" value="G-PROTEIN COUPLED RECEPTOR 156-RELATED"/>
    <property type="match status" value="1"/>
</dbReference>
<gene>
    <name evidence="14" type="primary">Gpr156</name>
    <name evidence="14" type="ORF">EUBBOU_R07020</name>
</gene>